<dbReference type="Gene3D" id="6.10.340.10">
    <property type="match status" value="1"/>
</dbReference>
<dbReference type="RefSeq" id="WP_129081295.1">
    <property type="nucleotide sequence ID" value="NZ_CP041070.1"/>
</dbReference>
<proteinExistence type="inferred from homology"/>
<evidence type="ECO:0000256" key="4">
    <source>
        <dbReference type="SAM" id="Phobius"/>
    </source>
</evidence>
<keyword evidence="4" id="KW-0812">Transmembrane</keyword>
<keyword evidence="3" id="KW-0807">Transducer</keyword>
<feature type="domain" description="HAMP" evidence="6">
    <location>
        <begin position="260"/>
        <end position="307"/>
    </location>
</feature>
<dbReference type="GO" id="GO:0007165">
    <property type="term" value="P:signal transduction"/>
    <property type="evidence" value="ECO:0007669"/>
    <property type="project" value="UniProtKB-KW"/>
</dbReference>
<evidence type="ECO:0000256" key="1">
    <source>
        <dbReference type="ARBA" id="ARBA00022500"/>
    </source>
</evidence>
<dbReference type="SUPFAM" id="SSF58104">
    <property type="entry name" value="Methyl-accepting chemotaxis protein (MCP) signaling domain"/>
    <property type="match status" value="1"/>
</dbReference>
<keyword evidence="4" id="KW-1133">Transmembrane helix</keyword>
<comment type="caution">
    <text evidence="7">The sequence shown here is derived from an EMBL/GenBank/DDBJ whole genome shotgun (WGS) entry which is preliminary data.</text>
</comment>
<keyword evidence="1" id="KW-0145">Chemotaxis</keyword>
<feature type="domain" description="Methyl-accepting transducer" evidence="5">
    <location>
        <begin position="358"/>
        <end position="587"/>
    </location>
</feature>
<sequence>MTNNISTKAKLMSFPLMFLVIIIISIVTFSYYHNLSEKRNSAAFKTELFIQDLLRIRILANQFLMNPSENRSKKTIKSLEQLNNKIINFKKSLSHKENRNLCDEILKASTQYLKDFKKLSKEEFLNNNSLAKNNKEYLFLIKQMVDSSNKLEELMLKINKSATLLKNESIETMEEVLISMAAVFIILFSILSVFILKQIISSLDDFKEGLESFFKYLNREAKQSKLLDDKRKDEFGVMAKMVNSNILTTEKSIQEDRDVIQKVIDVLSELEKGDLYQRVKTKSSNPALQKLISLLNEMSENLESNVDRVLNILDEYSNYKYRNKVQTNNLKEHLLRLATGVNTLGDSITQMLIDNESNGIVLGKSSDVLIQNVDVLNRNSNEAAAALEETAAALEEITGNIVSNTQNVVKMSDYAKQLSNSANEGQNLASKTTSSMDEINDKVNSINEAIAVIDQIAFQTNILSLNAAVEAATAGDAGKGFAVVAQEVRNLASKSAEAAKRIKDLVEDATLRANEGKKIADDMIEGYEGLNENIKNTLEIISDVEMASKEQSTGIEQINDAVTSLDQQTQENAQIATQTHEISMETDKIAKLIITSVNEKDFINPSKKDEFKNKKEDSAYLEKIVL</sequence>
<dbReference type="PANTHER" id="PTHR43531:SF11">
    <property type="entry name" value="METHYL-ACCEPTING CHEMOTAXIS PROTEIN 3"/>
    <property type="match status" value="1"/>
</dbReference>
<dbReference type="PROSITE" id="PS50885">
    <property type="entry name" value="HAMP"/>
    <property type="match status" value="1"/>
</dbReference>
<dbReference type="InterPro" id="IPR051310">
    <property type="entry name" value="MCP_chemotaxis"/>
</dbReference>
<reference evidence="7 8" key="1">
    <citation type="submission" date="2017-10" db="EMBL/GenBank/DDBJ databases">
        <title>Genomics of the genus Arcobacter.</title>
        <authorList>
            <person name="Perez-Cataluna A."/>
            <person name="Figueras M.J."/>
        </authorList>
    </citation>
    <scope>NUCLEOTIDE SEQUENCE [LARGE SCALE GENOMIC DNA]</scope>
    <source>
        <strain evidence="7 8">DSM 24636</strain>
    </source>
</reference>
<organism evidence="7 8">
    <name type="scientific">Halarcobacter anaerophilus</name>
    <dbReference type="NCBI Taxonomy" id="877500"/>
    <lineage>
        <taxon>Bacteria</taxon>
        <taxon>Pseudomonadati</taxon>
        <taxon>Campylobacterota</taxon>
        <taxon>Epsilonproteobacteria</taxon>
        <taxon>Campylobacterales</taxon>
        <taxon>Arcobacteraceae</taxon>
        <taxon>Halarcobacter</taxon>
    </lineage>
</organism>
<evidence type="ECO:0000259" key="6">
    <source>
        <dbReference type="PROSITE" id="PS50885"/>
    </source>
</evidence>
<dbReference type="Gene3D" id="1.10.287.950">
    <property type="entry name" value="Methyl-accepting chemotaxis protein"/>
    <property type="match status" value="1"/>
</dbReference>
<comment type="similarity">
    <text evidence="2">Belongs to the methyl-accepting chemotaxis (MCP) protein family.</text>
</comment>
<evidence type="ECO:0000256" key="2">
    <source>
        <dbReference type="ARBA" id="ARBA00029447"/>
    </source>
</evidence>
<dbReference type="Proteomes" id="UP000290191">
    <property type="component" value="Unassembled WGS sequence"/>
</dbReference>
<keyword evidence="8" id="KW-1185">Reference proteome</keyword>
<evidence type="ECO:0000259" key="5">
    <source>
        <dbReference type="PROSITE" id="PS50111"/>
    </source>
</evidence>
<dbReference type="InterPro" id="IPR004089">
    <property type="entry name" value="MCPsignal_dom"/>
</dbReference>
<evidence type="ECO:0000313" key="7">
    <source>
        <dbReference type="EMBL" id="RXJ63927.1"/>
    </source>
</evidence>
<dbReference type="Pfam" id="PF00015">
    <property type="entry name" value="MCPsignal"/>
    <property type="match status" value="1"/>
</dbReference>
<evidence type="ECO:0000313" key="8">
    <source>
        <dbReference type="Proteomes" id="UP000290191"/>
    </source>
</evidence>
<dbReference type="AlphaFoldDB" id="A0A4Q0Y1J9"/>
<dbReference type="OrthoDB" id="5332496at2"/>
<dbReference type="EMBL" id="PDKO01000002">
    <property type="protein sequence ID" value="RXJ63927.1"/>
    <property type="molecule type" value="Genomic_DNA"/>
</dbReference>
<dbReference type="GO" id="GO:0006935">
    <property type="term" value="P:chemotaxis"/>
    <property type="evidence" value="ECO:0007669"/>
    <property type="project" value="UniProtKB-KW"/>
</dbReference>
<name>A0A4Q0Y1J9_9BACT</name>
<dbReference type="PANTHER" id="PTHR43531">
    <property type="entry name" value="PROTEIN ICFG"/>
    <property type="match status" value="1"/>
</dbReference>
<dbReference type="GO" id="GO:0016020">
    <property type="term" value="C:membrane"/>
    <property type="evidence" value="ECO:0007669"/>
    <property type="project" value="InterPro"/>
</dbReference>
<dbReference type="PROSITE" id="PS50111">
    <property type="entry name" value="CHEMOTAXIS_TRANSDUC_2"/>
    <property type="match status" value="1"/>
</dbReference>
<dbReference type="STRING" id="877500.GCA_000935065_03076"/>
<dbReference type="InterPro" id="IPR003660">
    <property type="entry name" value="HAMP_dom"/>
</dbReference>
<gene>
    <name evidence="7" type="ORF">CRV06_03000</name>
</gene>
<accession>A0A4Q0Y1J9</accession>
<feature type="transmembrane region" description="Helical" evidence="4">
    <location>
        <begin position="176"/>
        <end position="196"/>
    </location>
</feature>
<dbReference type="SMART" id="SM00283">
    <property type="entry name" value="MA"/>
    <property type="match status" value="1"/>
</dbReference>
<feature type="transmembrane region" description="Helical" evidence="4">
    <location>
        <begin position="12"/>
        <end position="32"/>
    </location>
</feature>
<evidence type="ECO:0000256" key="3">
    <source>
        <dbReference type="PROSITE-ProRule" id="PRU00284"/>
    </source>
</evidence>
<protein>
    <submittedName>
        <fullName evidence="7">Chemotaxis protein</fullName>
    </submittedName>
</protein>
<keyword evidence="4" id="KW-0472">Membrane</keyword>